<comment type="caution">
    <text evidence="5">The sequence shown here is derived from an EMBL/GenBank/DDBJ whole genome shotgun (WGS) entry which is preliminary data.</text>
</comment>
<dbReference type="RefSeq" id="WP_353565189.1">
    <property type="nucleotide sequence ID" value="NZ_BAABRI010000001.1"/>
</dbReference>
<gene>
    <name evidence="5" type="ORF">Hsar01_00238</name>
</gene>
<dbReference type="SMART" id="SM00560">
    <property type="entry name" value="LamGL"/>
    <property type="match status" value="2"/>
</dbReference>
<evidence type="ECO:0000256" key="2">
    <source>
        <dbReference type="ARBA" id="ARBA00023157"/>
    </source>
</evidence>
<feature type="chain" id="PRO_5045475213" description="LamG-like jellyroll fold domain-containing protein" evidence="3">
    <location>
        <begin position="27"/>
        <end position="773"/>
    </location>
</feature>
<evidence type="ECO:0000259" key="4">
    <source>
        <dbReference type="SMART" id="SM00560"/>
    </source>
</evidence>
<feature type="domain" description="LamG-like jellyroll fold" evidence="4">
    <location>
        <begin position="532"/>
        <end position="679"/>
    </location>
</feature>
<evidence type="ECO:0000256" key="1">
    <source>
        <dbReference type="ARBA" id="ARBA00022729"/>
    </source>
</evidence>
<name>A0ABP9UH95_9BACT</name>
<dbReference type="Gene3D" id="2.60.120.200">
    <property type="match status" value="2"/>
</dbReference>
<dbReference type="SUPFAM" id="SSF49899">
    <property type="entry name" value="Concanavalin A-like lectins/glucanases"/>
    <property type="match status" value="2"/>
</dbReference>
<proteinExistence type="predicted"/>
<dbReference type="Gene3D" id="2.60.40.10">
    <property type="entry name" value="Immunoglobulins"/>
    <property type="match status" value="2"/>
</dbReference>
<dbReference type="InterPro" id="IPR006558">
    <property type="entry name" value="LamG-like"/>
</dbReference>
<keyword evidence="1 3" id="KW-0732">Signal</keyword>
<reference evidence="5 6" key="1">
    <citation type="submission" date="2024-02" db="EMBL/GenBank/DDBJ databases">
        <title>Haloferula sargassicola NBRC 104335.</title>
        <authorList>
            <person name="Ichikawa N."/>
            <person name="Katano-Makiyama Y."/>
            <person name="Hidaka K."/>
        </authorList>
    </citation>
    <scope>NUCLEOTIDE SEQUENCE [LARGE SCALE GENOMIC DNA]</scope>
    <source>
        <strain evidence="5 6">NBRC 104335</strain>
    </source>
</reference>
<dbReference type="Proteomes" id="UP001476282">
    <property type="component" value="Unassembled WGS sequence"/>
</dbReference>
<dbReference type="InterPro" id="IPR013783">
    <property type="entry name" value="Ig-like_fold"/>
</dbReference>
<dbReference type="InterPro" id="IPR013320">
    <property type="entry name" value="ConA-like_dom_sf"/>
</dbReference>
<sequence length="773" mass="79983">MKPKTIRPWKLPLAALAGVISTPASGQELAHRWSFDTLEDSVGTADAALVGTAALSGSGSLNLPGGGTRANYATVPLGSTLAGLSSMTVEVWFTMNAQQDWSKAWMFGTANGSANASPYIDFTPRAGIAGNPPSAGFKVAGTDAESNTRADPNSAALATGTPIHGTVVFDSEKDTISLYINGALADSADWNGKISDLGNTVDNFIGAPVQYNDPDFNGTINELRIWDGALTPALVSANDAAGPDAIPVNDPKMVVSNVTASSPGGPAAVDIPISNSGGSQTLSISNVAISGLDTDFFTLPATFPQDIAPGGSAPLSLDFDPEGLTGVFEVDVEITSDDNLDPTKTIHLKVSVSEPDAAYTTELGTAANTDGPRSYAIQITNNGTADLEIYDAFLTETAAAPHYYQRFTVDHDFLEEFIVIPPGESGSIPMTFDPSGLGAGEKTALVTLDTNEFDNLSPALVVSVDVTGTIDDGATALAHRWSFDDTSDSVGAADLELFGNASLASGALNLPGGGTRLDYANLPIGETLATSNSVSVESWFTIGAAEETWRKVWMFGSGQATESGSVWMDFTPYPGDPAGVPSVTMKSPADRVSTRDGDNPPALSVGAEHHQVAVFDSAAGMIFLYLDGALADSIAWAGTVHDIGITDDNYLGAPVFFGDLDWNGSINEMRIWKGSLSSTDVAASYAGGPASVIEPGATPPEPLRIGSVMIVDGNLTLSATGLQAGMQYHLETGVTLDDFAPLAGSTFTAGDSVPPIPVAGPKRFARIVEGPEP</sequence>
<evidence type="ECO:0000256" key="3">
    <source>
        <dbReference type="SAM" id="SignalP"/>
    </source>
</evidence>
<feature type="domain" description="LamG-like jellyroll fold" evidence="4">
    <location>
        <begin position="85"/>
        <end position="233"/>
    </location>
</feature>
<dbReference type="EMBL" id="BAABRI010000001">
    <property type="protein sequence ID" value="GAA5481033.1"/>
    <property type="molecule type" value="Genomic_DNA"/>
</dbReference>
<protein>
    <recommendedName>
        <fullName evidence="4">LamG-like jellyroll fold domain-containing protein</fullName>
    </recommendedName>
</protein>
<keyword evidence="2" id="KW-1015">Disulfide bond</keyword>
<dbReference type="Pfam" id="PF13385">
    <property type="entry name" value="Laminin_G_3"/>
    <property type="match status" value="2"/>
</dbReference>
<keyword evidence="6" id="KW-1185">Reference proteome</keyword>
<evidence type="ECO:0000313" key="6">
    <source>
        <dbReference type="Proteomes" id="UP001476282"/>
    </source>
</evidence>
<feature type="signal peptide" evidence="3">
    <location>
        <begin position="1"/>
        <end position="26"/>
    </location>
</feature>
<dbReference type="NCBIfam" id="NF012200">
    <property type="entry name" value="choice_anch_D"/>
    <property type="match status" value="2"/>
</dbReference>
<evidence type="ECO:0000313" key="5">
    <source>
        <dbReference type="EMBL" id="GAA5481033.1"/>
    </source>
</evidence>
<organism evidence="5 6">
    <name type="scientific">Haloferula sargassicola</name>
    <dbReference type="NCBI Taxonomy" id="490096"/>
    <lineage>
        <taxon>Bacteria</taxon>
        <taxon>Pseudomonadati</taxon>
        <taxon>Verrucomicrobiota</taxon>
        <taxon>Verrucomicrobiia</taxon>
        <taxon>Verrucomicrobiales</taxon>
        <taxon>Verrucomicrobiaceae</taxon>
        <taxon>Haloferula</taxon>
    </lineage>
</organism>
<accession>A0ABP9UH95</accession>